<dbReference type="HOGENOM" id="CLU_913989_0_0_2"/>
<dbReference type="Pfam" id="PF00535">
    <property type="entry name" value="Glycos_transf_2"/>
    <property type="match status" value="1"/>
</dbReference>
<dbReference type="SUPFAM" id="SSF53448">
    <property type="entry name" value="Nucleotide-diphospho-sugar transferases"/>
    <property type="match status" value="1"/>
</dbReference>
<sequence>MKVLIGVPTYNNSRFGYSIRRTLESLASQSFRDFRVLVVYKPSPGDRTLDVVDEFRDKLDIEVKIQSDGYFEEALNIIYEVARDYDITLTTDDDAIPLKTWVEEHITMHKNHEKIGVFTELINDLFIDKCNTNFPTIRHLLKYYKPLLNEFNDYQYYINDVGLLACNDNIFDIVYRKNMLMYYKGPIGVNMSFKSKFIDDFKLPGATIRGLHNEQLLMLHYLTKYKMHSVVFKGANVNHAERDSLARPKDLNAMIILNIENALLPYMVTQYSININVRKLEYYSNLVNIYSIIRKDIIIKAYNFGLKLAIEAIKKQLRPKDVRTRLIDNFSIKNLHGN</sequence>
<dbReference type="STRING" id="985053.VMUT_0066"/>
<keyword evidence="3" id="KW-1185">Reference proteome</keyword>
<dbReference type="InterPro" id="IPR001173">
    <property type="entry name" value="Glyco_trans_2-like"/>
</dbReference>
<dbReference type="GeneID" id="10287718"/>
<dbReference type="EMBL" id="CP002529">
    <property type="protein sequence ID" value="ADY00283.1"/>
    <property type="molecule type" value="Genomic_DNA"/>
</dbReference>
<protein>
    <submittedName>
        <fullName evidence="2">Glycosyl transferase family 2</fullName>
    </submittedName>
</protein>
<dbReference type="Proteomes" id="UP000007485">
    <property type="component" value="Chromosome"/>
</dbReference>
<dbReference type="GO" id="GO:0016740">
    <property type="term" value="F:transferase activity"/>
    <property type="evidence" value="ECO:0007669"/>
    <property type="project" value="UniProtKB-KW"/>
</dbReference>
<keyword evidence="2" id="KW-0808">Transferase</keyword>
<dbReference type="KEGG" id="vmo:VMUT_0066"/>
<evidence type="ECO:0000313" key="3">
    <source>
        <dbReference type="Proteomes" id="UP000007485"/>
    </source>
</evidence>
<dbReference type="AlphaFoldDB" id="F0QSD2"/>
<dbReference type="OrthoDB" id="28020at2157"/>
<gene>
    <name evidence="2" type="ordered locus">VMUT_0066</name>
</gene>
<dbReference type="CDD" id="cd00761">
    <property type="entry name" value="Glyco_tranf_GTA_type"/>
    <property type="match status" value="1"/>
</dbReference>
<evidence type="ECO:0000313" key="2">
    <source>
        <dbReference type="EMBL" id="ADY00283.1"/>
    </source>
</evidence>
<proteinExistence type="predicted"/>
<dbReference type="Gene3D" id="3.90.550.10">
    <property type="entry name" value="Spore Coat Polysaccharide Biosynthesis Protein SpsA, Chain A"/>
    <property type="match status" value="1"/>
</dbReference>
<evidence type="ECO:0000259" key="1">
    <source>
        <dbReference type="Pfam" id="PF00535"/>
    </source>
</evidence>
<accession>F0QSD2</accession>
<organism evidence="2 3">
    <name type="scientific">Vulcanisaeta moutnovskia (strain 768-28)</name>
    <dbReference type="NCBI Taxonomy" id="985053"/>
    <lineage>
        <taxon>Archaea</taxon>
        <taxon>Thermoproteota</taxon>
        <taxon>Thermoprotei</taxon>
        <taxon>Thermoproteales</taxon>
        <taxon>Thermoproteaceae</taxon>
        <taxon>Vulcanisaeta</taxon>
    </lineage>
</organism>
<feature type="domain" description="Glycosyltransferase 2-like" evidence="1">
    <location>
        <begin position="5"/>
        <end position="118"/>
    </location>
</feature>
<dbReference type="eggNOG" id="arCOG07240">
    <property type="taxonomic scope" value="Archaea"/>
</dbReference>
<name>F0QSD2_VULM7</name>
<dbReference type="RefSeq" id="WP_013603447.1">
    <property type="nucleotide sequence ID" value="NC_015151.1"/>
</dbReference>
<reference evidence="2 3" key="1">
    <citation type="journal article" date="2011" name="J. Bacteriol.">
        <title>Complete genome sequence of 'Vulcanisaeta moutnovskia' strain 768-28, a novel member of the hyperthermophilic crenarchaeal genus vulcanisaeta.</title>
        <authorList>
            <person name="Gumerov V.M."/>
            <person name="Mardanov A.V."/>
            <person name="Beletsky A.V."/>
            <person name="Prokofeva M.I."/>
            <person name="Bonch-Osmolovskaya E.A."/>
            <person name="Ravin N.V."/>
            <person name="Skryabin K.G."/>
        </authorList>
    </citation>
    <scope>NUCLEOTIDE SEQUENCE [LARGE SCALE GENOMIC DNA]</scope>
    <source>
        <strain evidence="2 3">768-28</strain>
    </source>
</reference>
<dbReference type="InterPro" id="IPR029044">
    <property type="entry name" value="Nucleotide-diphossugar_trans"/>
</dbReference>